<dbReference type="PROSITE" id="PS50005">
    <property type="entry name" value="TPR"/>
    <property type="match status" value="2"/>
</dbReference>
<name>G8JTE3_ERECY</name>
<dbReference type="HOGENOM" id="CLU_061203_0_0_1"/>
<dbReference type="GO" id="GO:0051082">
    <property type="term" value="F:unfolded protein binding"/>
    <property type="evidence" value="ECO:0007669"/>
    <property type="project" value="EnsemblFungi"/>
</dbReference>
<dbReference type="InParanoid" id="G8JTE3"/>
<evidence type="ECO:0000313" key="6">
    <source>
        <dbReference type="Proteomes" id="UP000006790"/>
    </source>
</evidence>
<evidence type="ECO:0000256" key="2">
    <source>
        <dbReference type="ARBA" id="ARBA00022803"/>
    </source>
</evidence>
<dbReference type="Pfam" id="PF13181">
    <property type="entry name" value="TPR_8"/>
    <property type="match status" value="2"/>
</dbReference>
<dbReference type="CDD" id="cd24142">
    <property type="entry name" value="ACL4-like"/>
    <property type="match status" value="1"/>
</dbReference>
<dbReference type="RefSeq" id="XP_003646113.1">
    <property type="nucleotide sequence ID" value="XM_003646065.1"/>
</dbReference>
<organism evidence="5 6">
    <name type="scientific">Eremothecium cymbalariae (strain CBS 270.75 / DBVPG 7215 / KCTC 17166 / NRRL Y-17582)</name>
    <name type="common">Yeast</name>
    <dbReference type="NCBI Taxonomy" id="931890"/>
    <lineage>
        <taxon>Eukaryota</taxon>
        <taxon>Fungi</taxon>
        <taxon>Dikarya</taxon>
        <taxon>Ascomycota</taxon>
        <taxon>Saccharomycotina</taxon>
        <taxon>Saccharomycetes</taxon>
        <taxon>Saccharomycetales</taxon>
        <taxon>Saccharomycetaceae</taxon>
        <taxon>Eremothecium</taxon>
    </lineage>
</organism>
<dbReference type="GO" id="GO:0042273">
    <property type="term" value="P:ribosomal large subunit biogenesis"/>
    <property type="evidence" value="ECO:0007669"/>
    <property type="project" value="EnsemblFungi"/>
</dbReference>
<dbReference type="AlphaFoldDB" id="G8JTE3"/>
<dbReference type="GO" id="GO:0030150">
    <property type="term" value="P:protein import into mitochondrial matrix"/>
    <property type="evidence" value="ECO:0007669"/>
    <property type="project" value="TreeGrafter"/>
</dbReference>
<accession>G8JTE3</accession>
<dbReference type="EMBL" id="CP002500">
    <property type="protein sequence ID" value="AET39296.1"/>
    <property type="molecule type" value="Genomic_DNA"/>
</dbReference>
<dbReference type="FunCoup" id="G8JTE3">
    <property type="interactions" value="292"/>
</dbReference>
<feature type="repeat" description="TPR" evidence="4">
    <location>
        <begin position="163"/>
        <end position="196"/>
    </location>
</feature>
<protein>
    <recommendedName>
        <fullName evidence="7">Assembly chaperone of RPL4</fullName>
    </recommendedName>
</protein>
<dbReference type="Proteomes" id="UP000006790">
    <property type="component" value="Chromosome 4"/>
</dbReference>
<keyword evidence="6" id="KW-1185">Reference proteome</keyword>
<sequence length="382" mass="42644">MVDLDGAIKLAISALSVNDSKEALKILKPFEKSLKTDNSENVQLFQVYADAYLENGQLDQAYPLLVKACELDPKGEITGSEKFFTLGQIVGSTDGIKILMQGIENLTGSSGELLKQEQIDKVVGGILAMIEIWLTDLCMEPDAESQCEELISKAIKISDAKSPETWSMLGSIRISQQRFEEAVEAFEKSWEFFRLKKENLERDMRCEVDNANPRSYAEYIELIQPFLALSKMCIEMGLYNTSLQILGAVKEIDEDNMEGYYLEGFTNYLIAKTSFFELQNPGVTINPNNIYELNQHIQGLPLDFSSEIIQEPIQEARVALSFALRLGENSDPDDEIAQELVIGTQSILQELGGPIDTAELIKLKRGEEVSAQDDVELDALSD</sequence>
<keyword evidence="1" id="KW-0677">Repeat</keyword>
<evidence type="ECO:0000256" key="4">
    <source>
        <dbReference type="PROSITE-ProRule" id="PRU00339"/>
    </source>
</evidence>
<dbReference type="InterPro" id="IPR011990">
    <property type="entry name" value="TPR-like_helical_dom_sf"/>
</dbReference>
<dbReference type="OMA" id="CIEMGLY"/>
<dbReference type="eggNOG" id="ENOG502QSAH">
    <property type="taxonomic scope" value="Eukaryota"/>
</dbReference>
<dbReference type="InterPro" id="IPR019734">
    <property type="entry name" value="TPR_rpt"/>
</dbReference>
<evidence type="ECO:0000313" key="5">
    <source>
        <dbReference type="EMBL" id="AET39296.1"/>
    </source>
</evidence>
<proteinExistence type="inferred from homology"/>
<dbReference type="OrthoDB" id="1914839at2759"/>
<dbReference type="GO" id="GO:0030943">
    <property type="term" value="F:mitochondrion targeting sequence binding"/>
    <property type="evidence" value="ECO:0007669"/>
    <property type="project" value="TreeGrafter"/>
</dbReference>
<dbReference type="PANTHER" id="PTHR46208:SF2">
    <property type="entry name" value="ASSEMBLY CHAPERONE OF RPL4"/>
    <property type="match status" value="1"/>
</dbReference>
<gene>
    <name evidence="5" type="ordered locus">Ecym_4229</name>
</gene>
<evidence type="ECO:0008006" key="7">
    <source>
        <dbReference type="Google" id="ProtNLM"/>
    </source>
</evidence>
<dbReference type="SUPFAM" id="SSF48452">
    <property type="entry name" value="TPR-like"/>
    <property type="match status" value="1"/>
</dbReference>
<dbReference type="GO" id="GO:0005741">
    <property type="term" value="C:mitochondrial outer membrane"/>
    <property type="evidence" value="ECO:0007669"/>
    <property type="project" value="TreeGrafter"/>
</dbReference>
<evidence type="ECO:0000256" key="3">
    <source>
        <dbReference type="ARBA" id="ARBA00038030"/>
    </source>
</evidence>
<dbReference type="STRING" id="931890.G8JTE3"/>
<evidence type="ECO:0000256" key="1">
    <source>
        <dbReference type="ARBA" id="ARBA00022737"/>
    </source>
</evidence>
<dbReference type="GO" id="GO:0045039">
    <property type="term" value="P:protein insertion into mitochondrial inner membrane"/>
    <property type="evidence" value="ECO:0007669"/>
    <property type="project" value="TreeGrafter"/>
</dbReference>
<dbReference type="GO" id="GO:0008320">
    <property type="term" value="F:protein transmembrane transporter activity"/>
    <property type="evidence" value="ECO:0007669"/>
    <property type="project" value="TreeGrafter"/>
</dbReference>
<comment type="similarity">
    <text evidence="3">Belongs to the Tom70 family.</text>
</comment>
<dbReference type="GO" id="GO:0005634">
    <property type="term" value="C:nucleus"/>
    <property type="evidence" value="ECO:0007669"/>
    <property type="project" value="EnsemblFungi"/>
</dbReference>
<reference evidence="6" key="1">
    <citation type="journal article" date="2012" name="G3 (Bethesda)">
        <title>Pichia sorbitophila, an interspecies yeast hybrid reveals early steps of genome resolution following polyploidization.</title>
        <authorList>
            <person name="Leh Louis V."/>
            <person name="Despons L."/>
            <person name="Friedrich A."/>
            <person name="Martin T."/>
            <person name="Durrens P."/>
            <person name="Casaregola S."/>
            <person name="Neuveglise C."/>
            <person name="Fairhead C."/>
            <person name="Marck C."/>
            <person name="Cruz J.A."/>
            <person name="Straub M.L."/>
            <person name="Kugler V."/>
            <person name="Sacerdot C."/>
            <person name="Uzunov Z."/>
            <person name="Thierry A."/>
            <person name="Weiss S."/>
            <person name="Bleykasten C."/>
            <person name="De Montigny J."/>
            <person name="Jacques N."/>
            <person name="Jung P."/>
            <person name="Lemaire M."/>
            <person name="Mallet S."/>
            <person name="Morel G."/>
            <person name="Richard G.F."/>
            <person name="Sarkar A."/>
            <person name="Savel G."/>
            <person name="Schacherer J."/>
            <person name="Seret M.L."/>
            <person name="Talla E."/>
            <person name="Samson G."/>
            <person name="Jubin C."/>
            <person name="Poulain J."/>
            <person name="Vacherie B."/>
            <person name="Barbe V."/>
            <person name="Pelletier E."/>
            <person name="Sherman D.J."/>
            <person name="Westhof E."/>
            <person name="Weissenbach J."/>
            <person name="Baret P.V."/>
            <person name="Wincker P."/>
            <person name="Gaillardin C."/>
            <person name="Dujon B."/>
            <person name="Souciet J.L."/>
        </authorList>
    </citation>
    <scope>NUCLEOTIDE SEQUENCE [LARGE SCALE GENOMIC DNA]</scope>
    <source>
        <strain evidence="6">CBS 270.75 / DBVPG 7215 / KCTC 17166 / NRRL Y-17582</strain>
    </source>
</reference>
<dbReference type="PANTHER" id="PTHR46208">
    <property type="entry name" value="MITOCHONDRIAL IMPORT RECEPTOR SUBUNIT TOM70"/>
    <property type="match status" value="1"/>
</dbReference>
<dbReference type="GeneID" id="11472472"/>
<dbReference type="Gene3D" id="1.25.40.10">
    <property type="entry name" value="Tetratricopeptide repeat domain"/>
    <property type="match status" value="2"/>
</dbReference>
<feature type="repeat" description="TPR" evidence="4">
    <location>
        <begin position="42"/>
        <end position="75"/>
    </location>
</feature>
<keyword evidence="2 4" id="KW-0802">TPR repeat</keyword>
<dbReference type="KEGG" id="erc:Ecym_4229"/>